<feature type="region of interest" description="Disordered" evidence="1">
    <location>
        <begin position="1"/>
        <end position="22"/>
    </location>
</feature>
<gene>
    <name evidence="2" type="ORF">H103_07874</name>
</gene>
<accession>A0A022VQ99</accession>
<evidence type="ECO:0000256" key="1">
    <source>
        <dbReference type="SAM" id="MobiDB-lite"/>
    </source>
</evidence>
<reference evidence="2" key="1">
    <citation type="submission" date="2014-02" db="EMBL/GenBank/DDBJ databases">
        <title>The Genome Sequence of Trichophyton rubrum (morphotype fischeri) CBS 288.86.</title>
        <authorList>
            <consortium name="The Broad Institute Genomics Platform"/>
            <person name="Cuomo C.A."/>
            <person name="White T.C."/>
            <person name="Graser Y."/>
            <person name="Martinez-Rossi N."/>
            <person name="Heitman J."/>
            <person name="Young S.K."/>
            <person name="Zeng Q."/>
            <person name="Gargeya S."/>
            <person name="Abouelleil A."/>
            <person name="Alvarado L."/>
            <person name="Chapman S.B."/>
            <person name="Gainer-Dewar J."/>
            <person name="Goldberg J."/>
            <person name="Griggs A."/>
            <person name="Gujja S."/>
            <person name="Hansen M."/>
            <person name="Howarth C."/>
            <person name="Imamovic A."/>
            <person name="Larimer J."/>
            <person name="Martinez D."/>
            <person name="Murphy C."/>
            <person name="Pearson M.D."/>
            <person name="Persinoti G."/>
            <person name="Poon T."/>
            <person name="Priest M."/>
            <person name="Roberts A.D."/>
            <person name="Saif S."/>
            <person name="Shea T.D."/>
            <person name="Sykes S.N."/>
            <person name="Wortman J."/>
            <person name="Nusbaum C."/>
            <person name="Birren B."/>
        </authorList>
    </citation>
    <scope>NUCLEOTIDE SEQUENCE [LARGE SCALE GENOMIC DNA]</scope>
    <source>
        <strain evidence="2">CBS 288.86</strain>
    </source>
</reference>
<sequence>MKGRQHKRKEETVHKGGTLHHNSQYSASLSRTLANSPASSQCVTRLDCILMVRCLLRSLSRRTCVHAYITQVAWTSRDTLCSSKRSPARCLSVPLDPPAAGGISAD</sequence>
<name>A0A022VQ99_TRIRU</name>
<dbReference type="EMBL" id="KK207927">
    <property type="protein sequence ID" value="EZF48472.1"/>
    <property type="molecule type" value="Genomic_DNA"/>
</dbReference>
<proteinExistence type="predicted"/>
<dbReference type="AlphaFoldDB" id="A0A022VQ99"/>
<dbReference type="HOGENOM" id="CLU_2225065_0_0_1"/>
<protein>
    <submittedName>
        <fullName evidence="2">Uncharacterized protein</fullName>
    </submittedName>
</protein>
<organism evidence="2">
    <name type="scientific">Trichophyton rubrum CBS 288.86</name>
    <dbReference type="NCBI Taxonomy" id="1215330"/>
    <lineage>
        <taxon>Eukaryota</taxon>
        <taxon>Fungi</taxon>
        <taxon>Dikarya</taxon>
        <taxon>Ascomycota</taxon>
        <taxon>Pezizomycotina</taxon>
        <taxon>Eurotiomycetes</taxon>
        <taxon>Eurotiomycetidae</taxon>
        <taxon>Onygenales</taxon>
        <taxon>Arthrodermataceae</taxon>
        <taxon>Trichophyton</taxon>
    </lineage>
</organism>
<dbReference type="Proteomes" id="UP000023758">
    <property type="component" value="Unassembled WGS sequence"/>
</dbReference>
<evidence type="ECO:0000313" key="2">
    <source>
        <dbReference type="EMBL" id="EZF48472.1"/>
    </source>
</evidence>